<feature type="transmembrane region" description="Helical" evidence="4">
    <location>
        <begin position="358"/>
        <end position="375"/>
    </location>
</feature>
<reference evidence="6 7" key="1">
    <citation type="submission" date="2023-09" db="EMBL/GenBank/DDBJ databases">
        <authorList>
            <person name="Rey-Velasco X."/>
        </authorList>
    </citation>
    <scope>NUCLEOTIDE SEQUENCE [LARGE SCALE GENOMIC DNA]</scope>
    <source>
        <strain evidence="6 7">P385</strain>
    </source>
</reference>
<evidence type="ECO:0000256" key="2">
    <source>
        <dbReference type="ARBA" id="ARBA00022989"/>
    </source>
</evidence>
<evidence type="ECO:0000313" key="6">
    <source>
        <dbReference type="EMBL" id="MDT0617016.1"/>
    </source>
</evidence>
<dbReference type="SUPFAM" id="SSF103473">
    <property type="entry name" value="MFS general substrate transporter"/>
    <property type="match status" value="1"/>
</dbReference>
<feature type="transmembrane region" description="Helical" evidence="4">
    <location>
        <begin position="327"/>
        <end position="346"/>
    </location>
</feature>
<evidence type="ECO:0000313" key="7">
    <source>
        <dbReference type="Proteomes" id="UP001259982"/>
    </source>
</evidence>
<evidence type="ECO:0000256" key="3">
    <source>
        <dbReference type="ARBA" id="ARBA00023136"/>
    </source>
</evidence>
<dbReference type="InterPro" id="IPR011701">
    <property type="entry name" value="MFS"/>
</dbReference>
<comment type="caution">
    <text evidence="6">The sequence shown here is derived from an EMBL/GenBank/DDBJ whole genome shotgun (WGS) entry which is preliminary data.</text>
</comment>
<feature type="transmembrane region" description="Helical" evidence="4">
    <location>
        <begin position="98"/>
        <end position="120"/>
    </location>
</feature>
<accession>A0ABU3B3I3</accession>
<sequence length="384" mass="39698">MTPSRLALLALLWFTGVYLRVPVLVAPALAPQIGGELGLAAAGVGALTTLPVLMLGLGALPGAWLIGRLGARRALVMAVALMALASAARGLAPPAALLFAATAVMGFGIAVMQPALPAIVARWCPGFTALAVAVYMNGMLLGEFLGAGLTLPLIMPLTGNDWRLTLLVWSLPALLIAVLLTRPSDRAPDAEPGTPGSILGGDRRMWSFGLILGAASTLFFGTNAYMADLLGARGEADRLATTLFWFNLSQGAASLVMVPMAPRLVARREPVLITGVMAVTGGLAFLWLDGNAALVAAVLLGSATAIQLILMVAAAPHVVAPGDTGTFSAGMFAVGYGMAFAVPLAGGLLAELFQRPQLPIWPMLAYGLLVLPLIARMDFHRHAD</sequence>
<dbReference type="InterPro" id="IPR052524">
    <property type="entry name" value="MFS_Cyanate_Porter"/>
</dbReference>
<dbReference type="Gene3D" id="1.20.1250.20">
    <property type="entry name" value="MFS general substrate transporter like domains"/>
    <property type="match status" value="1"/>
</dbReference>
<keyword evidence="7" id="KW-1185">Reference proteome</keyword>
<dbReference type="Pfam" id="PF07690">
    <property type="entry name" value="MFS_1"/>
    <property type="match status" value="1"/>
</dbReference>
<feature type="transmembrane region" description="Helical" evidence="4">
    <location>
        <begin position="239"/>
        <end position="258"/>
    </location>
</feature>
<feature type="transmembrane region" description="Helical" evidence="4">
    <location>
        <begin position="37"/>
        <end position="67"/>
    </location>
</feature>
<organism evidence="6 7">
    <name type="scientific">Spectribacter acetivorans</name>
    <dbReference type="NCBI Taxonomy" id="3075603"/>
    <lineage>
        <taxon>Bacteria</taxon>
        <taxon>Pseudomonadati</taxon>
        <taxon>Pseudomonadota</taxon>
        <taxon>Gammaproteobacteria</taxon>
        <taxon>Salinisphaerales</taxon>
        <taxon>Salinisphaeraceae</taxon>
        <taxon>Spectribacter</taxon>
    </lineage>
</organism>
<proteinExistence type="predicted"/>
<keyword evidence="2 4" id="KW-1133">Transmembrane helix</keyword>
<keyword evidence="3 4" id="KW-0472">Membrane</keyword>
<protein>
    <submittedName>
        <fullName evidence="6">MFS transporter</fullName>
    </submittedName>
</protein>
<dbReference type="Proteomes" id="UP001259982">
    <property type="component" value="Unassembled WGS sequence"/>
</dbReference>
<feature type="transmembrane region" description="Helical" evidence="4">
    <location>
        <begin position="166"/>
        <end position="184"/>
    </location>
</feature>
<feature type="domain" description="Major facilitator superfamily (MFS) profile" evidence="5">
    <location>
        <begin position="8"/>
        <end position="384"/>
    </location>
</feature>
<evidence type="ECO:0000259" key="5">
    <source>
        <dbReference type="PROSITE" id="PS50850"/>
    </source>
</evidence>
<feature type="transmembrane region" description="Helical" evidence="4">
    <location>
        <begin position="205"/>
        <end position="227"/>
    </location>
</feature>
<feature type="transmembrane region" description="Helical" evidence="4">
    <location>
        <begin position="132"/>
        <end position="154"/>
    </location>
</feature>
<dbReference type="InterPro" id="IPR020846">
    <property type="entry name" value="MFS_dom"/>
</dbReference>
<evidence type="ECO:0000256" key="1">
    <source>
        <dbReference type="ARBA" id="ARBA00022692"/>
    </source>
</evidence>
<feature type="transmembrane region" description="Helical" evidence="4">
    <location>
        <begin position="294"/>
        <end position="315"/>
    </location>
</feature>
<evidence type="ECO:0000256" key="4">
    <source>
        <dbReference type="SAM" id="Phobius"/>
    </source>
</evidence>
<dbReference type="PANTHER" id="PTHR23523">
    <property type="match status" value="1"/>
</dbReference>
<keyword evidence="1 4" id="KW-0812">Transmembrane</keyword>
<dbReference type="PROSITE" id="PS50850">
    <property type="entry name" value="MFS"/>
    <property type="match status" value="1"/>
</dbReference>
<feature type="transmembrane region" description="Helical" evidence="4">
    <location>
        <begin position="270"/>
        <end position="288"/>
    </location>
</feature>
<dbReference type="RefSeq" id="WP_311656576.1">
    <property type="nucleotide sequence ID" value="NZ_JAVRHY010000001.1"/>
</dbReference>
<dbReference type="EMBL" id="JAVRHY010000001">
    <property type="protein sequence ID" value="MDT0617016.1"/>
    <property type="molecule type" value="Genomic_DNA"/>
</dbReference>
<dbReference type="PANTHER" id="PTHR23523:SF2">
    <property type="entry name" value="2-NITROIMIDAZOLE TRANSPORTER"/>
    <property type="match status" value="1"/>
</dbReference>
<gene>
    <name evidence="6" type="ORF">RM531_00870</name>
</gene>
<name>A0ABU3B3I3_9GAMM</name>
<dbReference type="InterPro" id="IPR036259">
    <property type="entry name" value="MFS_trans_sf"/>
</dbReference>